<evidence type="ECO:0000256" key="1">
    <source>
        <dbReference type="SAM" id="MobiDB-lite"/>
    </source>
</evidence>
<feature type="region of interest" description="Disordered" evidence="1">
    <location>
        <begin position="330"/>
        <end position="349"/>
    </location>
</feature>
<dbReference type="AlphaFoldDB" id="A0A6L2P006"/>
<feature type="compositionally biased region" description="Low complexity" evidence="1">
    <location>
        <begin position="370"/>
        <end position="381"/>
    </location>
</feature>
<protein>
    <submittedName>
        <fullName evidence="2">Uncharacterized protein</fullName>
    </submittedName>
</protein>
<reference evidence="2" key="1">
    <citation type="journal article" date="2019" name="Sci. Rep.">
        <title>Draft genome of Tanacetum cinerariifolium, the natural source of mosquito coil.</title>
        <authorList>
            <person name="Yamashiro T."/>
            <person name="Shiraishi A."/>
            <person name="Satake H."/>
            <person name="Nakayama K."/>
        </authorList>
    </citation>
    <scope>NUCLEOTIDE SEQUENCE</scope>
</reference>
<comment type="caution">
    <text evidence="2">The sequence shown here is derived from an EMBL/GenBank/DDBJ whole genome shotgun (WGS) entry which is preliminary data.</text>
</comment>
<sequence length="544" mass="60493">MGSVSPQVVSAAKLPILNPNEFDLWKMRIEQYILMTDYSLWGVILNGDYPIPTRVIDGVVQPVTPTMAEQRLAKKNELKAQGTLLIALPDKHQLKFNIYEDAKTLMEAIEKRFGGNKETKKLQKTLLKQQYENFTDSNLCKAFKKLMKDKFQMSSIDGKSASTPIDTENPLPKDPDGEDVDVHTYRSMIGLLMYLTSLIPDIMFIVYTCAHFQVTPKASHLHAVKRIFRYLKGKPHLGLGYPKDSPFNLVAYSDSDYAGASLDRKSTIGGCQFLCCRLISWQCKEQTVIATSSTEAEYVAAASCCAQIVMENPNHLNEPNEAILEVYYDKEDPEEDPEEEPEEDVDIELEDDAESIFPYEVEGDKTLPPGDVSSNFGSSNSESEDEDVDTIRRDLEASRARAKVMEAELGTFQTEIALLKSKDKIGEKERKLLNHDLENVERDLGNVLERVSVLESRENVTLKKRLAETETKLVWARMECDTTKRRIMPPKATSEARMREIIMDQVTTSMAEFVPNINHGTGGAGADGARAGGAGAGGAGAGGA</sequence>
<name>A0A6L2P006_TANCI</name>
<proteinExistence type="predicted"/>
<dbReference type="CDD" id="cd09272">
    <property type="entry name" value="RNase_HI_RT_Ty1"/>
    <property type="match status" value="1"/>
</dbReference>
<feature type="compositionally biased region" description="Polar residues" evidence="1">
    <location>
        <begin position="155"/>
        <end position="166"/>
    </location>
</feature>
<dbReference type="SUPFAM" id="SSF57997">
    <property type="entry name" value="Tropomyosin"/>
    <property type="match status" value="1"/>
</dbReference>
<organism evidence="2">
    <name type="scientific">Tanacetum cinerariifolium</name>
    <name type="common">Dalmatian daisy</name>
    <name type="synonym">Chrysanthemum cinerariifolium</name>
    <dbReference type="NCBI Taxonomy" id="118510"/>
    <lineage>
        <taxon>Eukaryota</taxon>
        <taxon>Viridiplantae</taxon>
        <taxon>Streptophyta</taxon>
        <taxon>Embryophyta</taxon>
        <taxon>Tracheophyta</taxon>
        <taxon>Spermatophyta</taxon>
        <taxon>Magnoliopsida</taxon>
        <taxon>eudicotyledons</taxon>
        <taxon>Gunneridae</taxon>
        <taxon>Pentapetalae</taxon>
        <taxon>asterids</taxon>
        <taxon>campanulids</taxon>
        <taxon>Asterales</taxon>
        <taxon>Asteraceae</taxon>
        <taxon>Asteroideae</taxon>
        <taxon>Anthemideae</taxon>
        <taxon>Anthemidinae</taxon>
        <taxon>Tanacetum</taxon>
    </lineage>
</organism>
<feature type="region of interest" description="Disordered" evidence="1">
    <location>
        <begin position="155"/>
        <end position="178"/>
    </location>
</feature>
<gene>
    <name evidence="2" type="ORF">Tci_063644</name>
</gene>
<evidence type="ECO:0000313" key="2">
    <source>
        <dbReference type="EMBL" id="GEU91666.1"/>
    </source>
</evidence>
<accession>A0A6L2P006</accession>
<dbReference type="EMBL" id="BKCJ010010455">
    <property type="protein sequence ID" value="GEU91666.1"/>
    <property type="molecule type" value="Genomic_DNA"/>
</dbReference>
<feature type="compositionally biased region" description="Acidic residues" evidence="1">
    <location>
        <begin position="331"/>
        <end position="349"/>
    </location>
</feature>
<dbReference type="PANTHER" id="PTHR11439">
    <property type="entry name" value="GAG-POL-RELATED RETROTRANSPOSON"/>
    <property type="match status" value="1"/>
</dbReference>
<feature type="region of interest" description="Disordered" evidence="1">
    <location>
        <begin position="361"/>
        <end position="389"/>
    </location>
</feature>
<feature type="region of interest" description="Disordered" evidence="1">
    <location>
        <begin position="522"/>
        <end position="544"/>
    </location>
</feature>
<dbReference type="PANTHER" id="PTHR11439:SF495">
    <property type="entry name" value="REVERSE TRANSCRIPTASE, RNA-DEPENDENT DNA POLYMERASE-RELATED"/>
    <property type="match status" value="1"/>
</dbReference>